<dbReference type="EMBL" id="PXXU01000055">
    <property type="protein sequence ID" value="PSJ16351.1"/>
    <property type="molecule type" value="Genomic_DNA"/>
</dbReference>
<sequence>MNSLEKAIKIVNGQSSLARRISDWLKRNGRGNKIIKQQNVWKWLNHPSGIPTVPPEYRLAIEEITKKQVTCKCLSHDIYGVPELVKHELNNVKETT</sequence>
<reference evidence="1 2" key="1">
    <citation type="submission" date="2018-03" db="EMBL/GenBank/DDBJ databases">
        <title>Draft genome of Nitrosomonas supralitoralis APG5.</title>
        <authorList>
            <person name="Urakawa H."/>
            <person name="Lopez J.V."/>
        </authorList>
    </citation>
    <scope>NUCLEOTIDE SEQUENCE [LARGE SCALE GENOMIC DNA]</scope>
    <source>
        <strain evidence="1 2">APG5</strain>
    </source>
</reference>
<accession>A0A2P7NS94</accession>
<gene>
    <name evidence="1" type="ORF">C7H79_13920</name>
</gene>
<keyword evidence="2" id="KW-1185">Reference proteome</keyword>
<dbReference type="InterPro" id="IPR010982">
    <property type="entry name" value="Lambda_DNA-bd_dom_sf"/>
</dbReference>
<evidence type="ECO:0008006" key="3">
    <source>
        <dbReference type="Google" id="ProtNLM"/>
    </source>
</evidence>
<dbReference type="GO" id="GO:0003677">
    <property type="term" value="F:DNA binding"/>
    <property type="evidence" value="ECO:0007669"/>
    <property type="project" value="InterPro"/>
</dbReference>
<comment type="caution">
    <text evidence="1">The sequence shown here is derived from an EMBL/GenBank/DDBJ whole genome shotgun (WGS) entry which is preliminary data.</text>
</comment>
<dbReference type="Proteomes" id="UP000241912">
    <property type="component" value="Unassembled WGS sequence"/>
</dbReference>
<evidence type="ECO:0000313" key="1">
    <source>
        <dbReference type="EMBL" id="PSJ16351.1"/>
    </source>
</evidence>
<evidence type="ECO:0000313" key="2">
    <source>
        <dbReference type="Proteomes" id="UP000241912"/>
    </source>
</evidence>
<dbReference type="Gene3D" id="1.10.260.40">
    <property type="entry name" value="lambda repressor-like DNA-binding domains"/>
    <property type="match status" value="1"/>
</dbReference>
<protein>
    <recommendedName>
        <fullName evidence="3">Helix-turn-helix domain-containing protein</fullName>
    </recommendedName>
</protein>
<dbReference type="AlphaFoldDB" id="A0A2P7NS94"/>
<organism evidence="1 2">
    <name type="scientific">Nitrosomonas supralitoralis</name>
    <dbReference type="NCBI Taxonomy" id="2116706"/>
    <lineage>
        <taxon>Bacteria</taxon>
        <taxon>Pseudomonadati</taxon>
        <taxon>Pseudomonadota</taxon>
        <taxon>Betaproteobacteria</taxon>
        <taxon>Nitrosomonadales</taxon>
        <taxon>Nitrosomonadaceae</taxon>
        <taxon>Nitrosomonas</taxon>
    </lineage>
</organism>
<dbReference type="OrthoDB" id="6446140at2"/>
<name>A0A2P7NS94_9PROT</name>
<dbReference type="Pfam" id="PF15943">
    <property type="entry name" value="YdaS_toxin"/>
    <property type="match status" value="1"/>
</dbReference>
<dbReference type="InterPro" id="IPR031856">
    <property type="entry name" value="YdaS_toxin-like"/>
</dbReference>
<proteinExistence type="predicted"/>